<dbReference type="AlphaFoldDB" id="A0A6C0J1P3"/>
<evidence type="ECO:0000313" key="1">
    <source>
        <dbReference type="EMBL" id="QHT99578.1"/>
    </source>
</evidence>
<name>A0A6C0J1P3_9ZZZZ</name>
<dbReference type="EMBL" id="MN740310">
    <property type="protein sequence ID" value="QHT99578.1"/>
    <property type="molecule type" value="Genomic_DNA"/>
</dbReference>
<proteinExistence type="predicted"/>
<protein>
    <submittedName>
        <fullName evidence="1">Uncharacterized protein</fullName>
    </submittedName>
</protein>
<sequence>MSITIDKLPAAQWINGADESDIKKAQDLFNTIESTFNSDENINYTYLDNILSYFVIEPNNSETADVVMTIDNWSDIEEYVWYRLCNNIKNKNFSNKFRNEMVTKTLETAFHSQRYICESGDQFVDFICASILEYKKIDKEFKEHVIDLADGYGVMPWLFMLFLEKLNIISYNF</sequence>
<accession>A0A6C0J1P3</accession>
<organism evidence="1">
    <name type="scientific">viral metagenome</name>
    <dbReference type="NCBI Taxonomy" id="1070528"/>
    <lineage>
        <taxon>unclassified sequences</taxon>
        <taxon>metagenomes</taxon>
        <taxon>organismal metagenomes</taxon>
    </lineage>
</organism>
<reference evidence="1" key="1">
    <citation type="journal article" date="2020" name="Nature">
        <title>Giant virus diversity and host interactions through global metagenomics.</title>
        <authorList>
            <person name="Schulz F."/>
            <person name="Roux S."/>
            <person name="Paez-Espino D."/>
            <person name="Jungbluth S."/>
            <person name="Walsh D.A."/>
            <person name="Denef V.J."/>
            <person name="McMahon K.D."/>
            <person name="Konstantinidis K.T."/>
            <person name="Eloe-Fadrosh E.A."/>
            <person name="Kyrpides N.C."/>
            <person name="Woyke T."/>
        </authorList>
    </citation>
    <scope>NUCLEOTIDE SEQUENCE</scope>
    <source>
        <strain evidence="1">GVMAG-M-3300025727-45</strain>
    </source>
</reference>